<reference evidence="1" key="1">
    <citation type="journal article" date="2019" name="Environ. Microbiol.">
        <title>Fungal ecological strategies reflected in gene transcription - a case study of two litter decomposers.</title>
        <authorList>
            <person name="Barbi F."/>
            <person name="Kohler A."/>
            <person name="Barry K."/>
            <person name="Baskaran P."/>
            <person name="Daum C."/>
            <person name="Fauchery L."/>
            <person name="Ihrmark K."/>
            <person name="Kuo A."/>
            <person name="LaButti K."/>
            <person name="Lipzen A."/>
            <person name="Morin E."/>
            <person name="Grigoriev I.V."/>
            <person name="Henrissat B."/>
            <person name="Lindahl B."/>
            <person name="Martin F."/>
        </authorList>
    </citation>
    <scope>NUCLEOTIDE SEQUENCE</scope>
    <source>
        <strain evidence="1">JB14</strain>
    </source>
</reference>
<dbReference type="EMBL" id="ML770004">
    <property type="protein sequence ID" value="KAE9385289.1"/>
    <property type="molecule type" value="Genomic_DNA"/>
</dbReference>
<name>A0A6A4GI23_9AGAR</name>
<evidence type="ECO:0000313" key="2">
    <source>
        <dbReference type="Proteomes" id="UP000799118"/>
    </source>
</evidence>
<sequence length="317" mass="34548">MSTVWFMVDDTDTTSLAYSEPHSNFAIASTKTFNATRGPAYNNTLHSTTHKASITFNFNGTSFFGVYGSLDMVKPLGTLPDITCSLDGFPTSSPQYSYDVGTANNNYLACFANSDVLSQNLGEHELVIDITNSVNSTWFFDYLTYESLPNPILNGEMLQAGNQQLIPSANYSMLSFGPGWVNQEQDDSIETNVVGSEVTINFNGTQLALYGDLNSNVSNTAPYQVDERAPVGFEIQGSGTSSTLTNTALFNTDLSIEEHKVVVTFNGSTSGNPLDINYFLITSLTQAEQASLPGLPLVASHHHQPPLCRQMFVPRPR</sequence>
<dbReference type="Gene3D" id="2.60.120.260">
    <property type="entry name" value="Galactose-binding domain-like"/>
    <property type="match status" value="1"/>
</dbReference>
<evidence type="ECO:0000313" key="1">
    <source>
        <dbReference type="EMBL" id="KAE9385289.1"/>
    </source>
</evidence>
<keyword evidence="2" id="KW-1185">Reference proteome</keyword>
<dbReference type="OrthoDB" id="3013353at2759"/>
<proteinExistence type="predicted"/>
<dbReference type="Proteomes" id="UP000799118">
    <property type="component" value="Unassembled WGS sequence"/>
</dbReference>
<gene>
    <name evidence="1" type="ORF">BT96DRAFT_601370</name>
</gene>
<dbReference type="AlphaFoldDB" id="A0A6A4GI23"/>
<protein>
    <submittedName>
        <fullName evidence="1">Uncharacterized protein</fullName>
    </submittedName>
</protein>
<organism evidence="1 2">
    <name type="scientific">Gymnopus androsaceus JB14</name>
    <dbReference type="NCBI Taxonomy" id="1447944"/>
    <lineage>
        <taxon>Eukaryota</taxon>
        <taxon>Fungi</taxon>
        <taxon>Dikarya</taxon>
        <taxon>Basidiomycota</taxon>
        <taxon>Agaricomycotina</taxon>
        <taxon>Agaricomycetes</taxon>
        <taxon>Agaricomycetidae</taxon>
        <taxon>Agaricales</taxon>
        <taxon>Marasmiineae</taxon>
        <taxon>Omphalotaceae</taxon>
        <taxon>Gymnopus</taxon>
    </lineage>
</organism>
<accession>A0A6A4GI23</accession>